<dbReference type="CDD" id="cd02901">
    <property type="entry name" value="Macro_Poa1p-like"/>
    <property type="match status" value="1"/>
</dbReference>
<feature type="domain" description="Macro" evidence="2">
    <location>
        <begin position="1"/>
        <end position="176"/>
    </location>
</feature>
<sequence length="376" mass="41802">MIQGTLARGPCSPRIVLLEITMLTYQTSNILHDQADAIINTVNTVGVMGKGLALQFKKAFPDNFKAYKKACDDKSLVIGQVLSVPLNSISAPFYVINFPTKAHWKGRSKLEFIEQGLNNLKAEVKRLELKSVAIPALGSGLGGLPWQQVELLIKEHLADMPDVEWRIYPPQAAPKAEAMLNKTKRPAMTTGRAAVLGLIERYVSTGFGYRLSLLEVQKLVYFLTAVGEPLNKVVFQKHHYGPYADVLRHVLDKMEGHFISGYADGLNKPETPIELKGDAVIEALNYLEQHTETKQRFDKVAKLIEGFESQNGMELLSTVHWVATQEYGDKVLTSEDVINGVHGWSARKANMKSAHILAAWNRLSEQGWLDSKAPTL</sequence>
<dbReference type="SMART" id="SM00506">
    <property type="entry name" value="A1pp"/>
    <property type="match status" value="1"/>
</dbReference>
<reference evidence="3 4" key="1">
    <citation type="journal article" date="2024" name="ISME J.">
        <title>Tailless and filamentous prophages are predominant in marine Vibrio.</title>
        <authorList>
            <person name="Steensen K."/>
            <person name="Seneca J."/>
            <person name="Bartlau N."/>
            <person name="Yu X.A."/>
            <person name="Hussain F.A."/>
            <person name="Polz M.F."/>
        </authorList>
    </citation>
    <scope>NUCLEOTIDE SEQUENCE [LARGE SCALE GENOMIC DNA]</scope>
    <source>
        <strain evidence="3 4">10N.239.312.F12</strain>
    </source>
</reference>
<comment type="caution">
    <text evidence="3">The sequence shown here is derived from an EMBL/GenBank/DDBJ whole genome shotgun (WGS) entry which is preliminary data.</text>
</comment>
<dbReference type="EMBL" id="JBFSSG010000018">
    <property type="protein sequence ID" value="MEZ8721404.1"/>
    <property type="molecule type" value="Genomic_DNA"/>
</dbReference>
<evidence type="ECO:0000313" key="3">
    <source>
        <dbReference type="EMBL" id="MEZ8721404.1"/>
    </source>
</evidence>
<dbReference type="RefSeq" id="WP_372123669.1">
    <property type="nucleotide sequence ID" value="NZ_JBFSSG010000018.1"/>
</dbReference>
<dbReference type="InterPro" id="IPR050892">
    <property type="entry name" value="ADP-ribose_metab_enzymes"/>
</dbReference>
<dbReference type="PANTHER" id="PTHR12521">
    <property type="entry name" value="PROTEIN C6ORF130"/>
    <property type="match status" value="1"/>
</dbReference>
<dbReference type="PROSITE" id="PS51154">
    <property type="entry name" value="MACRO"/>
    <property type="match status" value="1"/>
</dbReference>
<organism evidence="3 4">
    <name type="scientific">Vibrio pomeroyi</name>
    <dbReference type="NCBI Taxonomy" id="198832"/>
    <lineage>
        <taxon>Bacteria</taxon>
        <taxon>Pseudomonadati</taxon>
        <taxon>Pseudomonadota</taxon>
        <taxon>Gammaproteobacteria</taxon>
        <taxon>Vibrionales</taxon>
        <taxon>Vibrionaceae</taxon>
        <taxon>Vibrio</taxon>
    </lineage>
</organism>
<gene>
    <name evidence="3" type="ORF">AB6D66_10055</name>
</gene>
<protein>
    <submittedName>
        <fullName evidence="3">Macro domain-containing protein</fullName>
    </submittedName>
</protein>
<dbReference type="Gene3D" id="3.40.220.10">
    <property type="entry name" value="Leucine Aminopeptidase, subunit E, domain 1"/>
    <property type="match status" value="1"/>
</dbReference>
<dbReference type="Proteomes" id="UP001570071">
    <property type="component" value="Unassembled WGS sequence"/>
</dbReference>
<accession>A0ABV4MW21</accession>
<proteinExistence type="predicted"/>
<evidence type="ECO:0000259" key="2">
    <source>
        <dbReference type="PROSITE" id="PS51154"/>
    </source>
</evidence>
<dbReference type="PANTHER" id="PTHR12521:SF0">
    <property type="entry name" value="ADP-RIBOSE GLYCOHYDROLASE OARD1"/>
    <property type="match status" value="1"/>
</dbReference>
<evidence type="ECO:0000256" key="1">
    <source>
        <dbReference type="ARBA" id="ARBA00035885"/>
    </source>
</evidence>
<dbReference type="Pfam" id="PF01661">
    <property type="entry name" value="Macro"/>
    <property type="match status" value="1"/>
</dbReference>
<evidence type="ECO:0000313" key="4">
    <source>
        <dbReference type="Proteomes" id="UP001570071"/>
    </source>
</evidence>
<dbReference type="InterPro" id="IPR043472">
    <property type="entry name" value="Macro_dom-like"/>
</dbReference>
<comment type="catalytic activity">
    <reaction evidence="1">
        <text>an N-(ADP-alpha-D-ribosyl)-thymidine in DNA + H2O = a thymidine in DNA + ADP-D-ribose</text>
        <dbReference type="Rhea" id="RHEA:71655"/>
        <dbReference type="Rhea" id="RHEA-COMP:13556"/>
        <dbReference type="Rhea" id="RHEA-COMP:18051"/>
        <dbReference type="ChEBI" id="CHEBI:15377"/>
        <dbReference type="ChEBI" id="CHEBI:57967"/>
        <dbReference type="ChEBI" id="CHEBI:137386"/>
        <dbReference type="ChEBI" id="CHEBI:191199"/>
    </reaction>
    <physiologicalReaction direction="left-to-right" evidence="1">
        <dbReference type="Rhea" id="RHEA:71656"/>
    </physiologicalReaction>
</comment>
<keyword evidence="4" id="KW-1185">Reference proteome</keyword>
<dbReference type="SUPFAM" id="SSF52949">
    <property type="entry name" value="Macro domain-like"/>
    <property type="match status" value="1"/>
</dbReference>
<dbReference type="InterPro" id="IPR002589">
    <property type="entry name" value="Macro_dom"/>
</dbReference>
<name>A0ABV4MW21_9VIBR</name>